<sequence>MGSPFPGGDGPGGESAGTGDQLLEVIYRESEIRVRSFETQTTSDEETDLRATGLPTFLWTQNDLYGWIGDRLRTRSDNAVTVVLIGTEWSTARWITELQVRLQALRGVHFVLLRC</sequence>
<accession>A0A3D8QJ09</accession>
<feature type="compositionally biased region" description="Gly residues" evidence="1">
    <location>
        <begin position="1"/>
        <end position="16"/>
    </location>
</feature>
<organism evidence="2 3">
    <name type="scientific">Aspergillus mulundensis</name>
    <dbReference type="NCBI Taxonomy" id="1810919"/>
    <lineage>
        <taxon>Eukaryota</taxon>
        <taxon>Fungi</taxon>
        <taxon>Dikarya</taxon>
        <taxon>Ascomycota</taxon>
        <taxon>Pezizomycotina</taxon>
        <taxon>Eurotiomycetes</taxon>
        <taxon>Eurotiomycetidae</taxon>
        <taxon>Eurotiales</taxon>
        <taxon>Aspergillaceae</taxon>
        <taxon>Aspergillus</taxon>
        <taxon>Aspergillus subgen. Nidulantes</taxon>
    </lineage>
</organism>
<keyword evidence="3" id="KW-1185">Reference proteome</keyword>
<gene>
    <name evidence="2" type="ORF">DSM5745_10467</name>
</gene>
<reference evidence="2 3" key="1">
    <citation type="journal article" date="2018" name="IMA Fungus">
        <title>IMA Genome-F 9: Draft genome sequence of Annulohypoxylon stygium, Aspergillus mulundensis, Berkeleyomyces basicola (syn. Thielaviopsis basicola), Ceratocystis smalleyi, two Cercospora beticola strains, Coleophoma cylindrospora, Fusarium fracticaudum, Phialophora cf. hyalina, and Morchella septimelata.</title>
        <authorList>
            <person name="Wingfield B.D."/>
            <person name="Bills G.F."/>
            <person name="Dong Y."/>
            <person name="Huang W."/>
            <person name="Nel W.J."/>
            <person name="Swalarsk-Parry B.S."/>
            <person name="Vaghefi N."/>
            <person name="Wilken P.M."/>
            <person name="An Z."/>
            <person name="de Beer Z.W."/>
            <person name="De Vos L."/>
            <person name="Chen L."/>
            <person name="Duong T.A."/>
            <person name="Gao Y."/>
            <person name="Hammerbacher A."/>
            <person name="Kikkert J.R."/>
            <person name="Li Y."/>
            <person name="Li H."/>
            <person name="Li K."/>
            <person name="Li Q."/>
            <person name="Liu X."/>
            <person name="Ma X."/>
            <person name="Naidoo K."/>
            <person name="Pethybridge S.J."/>
            <person name="Sun J."/>
            <person name="Steenkamp E.T."/>
            <person name="van der Nest M.A."/>
            <person name="van Wyk S."/>
            <person name="Wingfield M.J."/>
            <person name="Xiong C."/>
            <person name="Yue Q."/>
            <person name="Zhang X."/>
        </authorList>
    </citation>
    <scope>NUCLEOTIDE SEQUENCE [LARGE SCALE GENOMIC DNA]</scope>
    <source>
        <strain evidence="2 3">DSM 5745</strain>
    </source>
</reference>
<proteinExistence type="predicted"/>
<name>A0A3D8QJ09_9EURO</name>
<dbReference type="AlphaFoldDB" id="A0A3D8QJ09"/>
<evidence type="ECO:0000256" key="1">
    <source>
        <dbReference type="SAM" id="MobiDB-lite"/>
    </source>
</evidence>
<dbReference type="GeneID" id="38120837"/>
<feature type="region of interest" description="Disordered" evidence="1">
    <location>
        <begin position="1"/>
        <end position="20"/>
    </location>
</feature>
<comment type="caution">
    <text evidence="2">The sequence shown here is derived from an EMBL/GenBank/DDBJ whole genome shotgun (WGS) entry which is preliminary data.</text>
</comment>
<dbReference type="Proteomes" id="UP000256690">
    <property type="component" value="Unassembled WGS sequence"/>
</dbReference>
<dbReference type="EMBL" id="PVWQ01000016">
    <property type="protein sequence ID" value="RDW61795.1"/>
    <property type="molecule type" value="Genomic_DNA"/>
</dbReference>
<protein>
    <submittedName>
        <fullName evidence="2">Uncharacterized protein</fullName>
    </submittedName>
</protein>
<evidence type="ECO:0000313" key="2">
    <source>
        <dbReference type="EMBL" id="RDW61795.1"/>
    </source>
</evidence>
<evidence type="ECO:0000313" key="3">
    <source>
        <dbReference type="Proteomes" id="UP000256690"/>
    </source>
</evidence>
<dbReference type="RefSeq" id="XP_026598926.1">
    <property type="nucleotide sequence ID" value="XM_026752483.1"/>
</dbReference>